<sequence length="86" mass="9877">MAIDKVLLRILRHPFLATAHLAVRRGDEELRFFLWVGLRKLVQELASVDAHAEIDLLHRVDRELATENQFQMVGCLIKGRLGTECL</sequence>
<dbReference type="AlphaFoldDB" id="A0A5C5XY18"/>
<organism evidence="1 2">
    <name type="scientific">Allorhodopirellula solitaria</name>
    <dbReference type="NCBI Taxonomy" id="2527987"/>
    <lineage>
        <taxon>Bacteria</taxon>
        <taxon>Pseudomonadati</taxon>
        <taxon>Planctomycetota</taxon>
        <taxon>Planctomycetia</taxon>
        <taxon>Pirellulales</taxon>
        <taxon>Pirellulaceae</taxon>
        <taxon>Allorhodopirellula</taxon>
    </lineage>
</organism>
<proteinExistence type="predicted"/>
<dbReference type="EMBL" id="SJPK01000004">
    <property type="protein sequence ID" value="TWT67578.1"/>
    <property type="molecule type" value="Genomic_DNA"/>
</dbReference>
<reference evidence="1 2" key="1">
    <citation type="submission" date="2019-02" db="EMBL/GenBank/DDBJ databases">
        <title>Deep-cultivation of Planctomycetes and their phenomic and genomic characterization uncovers novel biology.</title>
        <authorList>
            <person name="Wiegand S."/>
            <person name="Jogler M."/>
            <person name="Boedeker C."/>
            <person name="Pinto D."/>
            <person name="Vollmers J."/>
            <person name="Rivas-Marin E."/>
            <person name="Kohn T."/>
            <person name="Peeters S.H."/>
            <person name="Heuer A."/>
            <person name="Rast P."/>
            <person name="Oberbeckmann S."/>
            <person name="Bunk B."/>
            <person name="Jeske O."/>
            <person name="Meyerdierks A."/>
            <person name="Storesund J.E."/>
            <person name="Kallscheuer N."/>
            <person name="Luecker S."/>
            <person name="Lage O.M."/>
            <person name="Pohl T."/>
            <person name="Merkel B.J."/>
            <person name="Hornburger P."/>
            <person name="Mueller R.-W."/>
            <person name="Bruemmer F."/>
            <person name="Labrenz M."/>
            <person name="Spormann A.M."/>
            <person name="Op Den Camp H."/>
            <person name="Overmann J."/>
            <person name="Amann R."/>
            <person name="Jetten M.S.M."/>
            <person name="Mascher T."/>
            <person name="Medema M.H."/>
            <person name="Devos D.P."/>
            <person name="Kaster A.-K."/>
            <person name="Ovreas L."/>
            <person name="Rohde M."/>
            <person name="Galperin M.Y."/>
            <person name="Jogler C."/>
        </authorList>
    </citation>
    <scope>NUCLEOTIDE SEQUENCE [LARGE SCALE GENOMIC DNA]</scope>
    <source>
        <strain evidence="1 2">CA85</strain>
    </source>
</reference>
<keyword evidence="2" id="KW-1185">Reference proteome</keyword>
<name>A0A5C5XY18_9BACT</name>
<evidence type="ECO:0000313" key="2">
    <source>
        <dbReference type="Proteomes" id="UP000318053"/>
    </source>
</evidence>
<comment type="caution">
    <text evidence="1">The sequence shown here is derived from an EMBL/GenBank/DDBJ whole genome shotgun (WGS) entry which is preliminary data.</text>
</comment>
<gene>
    <name evidence="1" type="ORF">CA85_24310</name>
</gene>
<protein>
    <submittedName>
        <fullName evidence="1">Uncharacterized protein</fullName>
    </submittedName>
</protein>
<evidence type="ECO:0000313" key="1">
    <source>
        <dbReference type="EMBL" id="TWT67578.1"/>
    </source>
</evidence>
<dbReference type="Proteomes" id="UP000318053">
    <property type="component" value="Unassembled WGS sequence"/>
</dbReference>
<accession>A0A5C5XY18</accession>